<dbReference type="EMBL" id="VSWD01000012">
    <property type="protein sequence ID" value="KAK3085943.1"/>
    <property type="molecule type" value="Genomic_DNA"/>
</dbReference>
<dbReference type="GO" id="GO:0003677">
    <property type="term" value="F:DNA binding"/>
    <property type="evidence" value="ECO:0007669"/>
    <property type="project" value="InterPro"/>
</dbReference>
<proteinExistence type="predicted"/>
<reference evidence="2" key="1">
    <citation type="submission" date="2019-08" db="EMBL/GenBank/DDBJ databases">
        <title>The improved chromosome-level genome for the pearl oyster Pinctada fucata martensii using PacBio sequencing and Hi-C.</title>
        <authorList>
            <person name="Zheng Z."/>
        </authorList>
    </citation>
    <scope>NUCLEOTIDE SEQUENCE</scope>
    <source>
        <strain evidence="2">ZZ-2019</strain>
        <tissue evidence="2">Adductor muscle</tissue>
    </source>
</reference>
<sequence>MNVLTSDLQQITYGHDGTGLGSDFTSTPADKERVAPAFQTEISANKQERMIPLIKDEENTYDNVLINPSKLRNAEMKAIVSKSPPVFLLNKVVEMVFSKTELQNSKGVRGLDAHKMEAVREYIYAKGVSLGWEQINPKTFTQTVQNKIGNLRFRSSASKVAVLKKQ</sequence>
<evidence type="ECO:0000313" key="2">
    <source>
        <dbReference type="EMBL" id="KAK3085943.1"/>
    </source>
</evidence>
<protein>
    <recommendedName>
        <fullName evidence="1">BEN domain-containing protein</fullName>
    </recommendedName>
</protein>
<evidence type="ECO:0000259" key="1">
    <source>
        <dbReference type="PROSITE" id="PS51457"/>
    </source>
</evidence>
<comment type="caution">
    <text evidence="2">The sequence shown here is derived from an EMBL/GenBank/DDBJ whole genome shotgun (WGS) entry which is preliminary data.</text>
</comment>
<dbReference type="InterPro" id="IPR018379">
    <property type="entry name" value="BEN_domain"/>
</dbReference>
<dbReference type="Proteomes" id="UP001186944">
    <property type="component" value="Unassembled WGS sequence"/>
</dbReference>
<gene>
    <name evidence="2" type="ORF">FSP39_011079</name>
</gene>
<keyword evidence="3" id="KW-1185">Reference proteome</keyword>
<evidence type="ECO:0000313" key="3">
    <source>
        <dbReference type="Proteomes" id="UP001186944"/>
    </source>
</evidence>
<organism evidence="2 3">
    <name type="scientific">Pinctada imbricata</name>
    <name type="common">Atlantic pearl-oyster</name>
    <name type="synonym">Pinctada martensii</name>
    <dbReference type="NCBI Taxonomy" id="66713"/>
    <lineage>
        <taxon>Eukaryota</taxon>
        <taxon>Metazoa</taxon>
        <taxon>Spiralia</taxon>
        <taxon>Lophotrochozoa</taxon>
        <taxon>Mollusca</taxon>
        <taxon>Bivalvia</taxon>
        <taxon>Autobranchia</taxon>
        <taxon>Pteriomorphia</taxon>
        <taxon>Pterioida</taxon>
        <taxon>Pterioidea</taxon>
        <taxon>Pteriidae</taxon>
        <taxon>Pinctada</taxon>
    </lineage>
</organism>
<dbReference type="AlphaFoldDB" id="A0AA88XIQ8"/>
<accession>A0AA88XIQ8</accession>
<dbReference type="PROSITE" id="PS51457">
    <property type="entry name" value="BEN"/>
    <property type="match status" value="1"/>
</dbReference>
<feature type="domain" description="BEN" evidence="1">
    <location>
        <begin position="57"/>
        <end position="155"/>
    </location>
</feature>
<name>A0AA88XIQ8_PINIB</name>